<dbReference type="EMBL" id="OV651831">
    <property type="protein sequence ID" value="CAH1105298.1"/>
    <property type="molecule type" value="Genomic_DNA"/>
</dbReference>
<reference evidence="2" key="1">
    <citation type="submission" date="2022-01" db="EMBL/GenBank/DDBJ databases">
        <authorList>
            <person name="King R."/>
        </authorList>
    </citation>
    <scope>NUCLEOTIDE SEQUENCE</scope>
</reference>
<evidence type="ECO:0008006" key="4">
    <source>
        <dbReference type="Google" id="ProtNLM"/>
    </source>
</evidence>
<sequence length="138" mass="15544">MKKLSVPSYGGGGVLAEVTIRILRAPLIFAATQRTFSTFSWIHCKKRNRLTTERAGQIAYLSHNWNLLNNEKKPRTVKRSQEDDLTQTKGQREELMQISNGSGSSDRNDVSDDENSNISLSNHSSDEINSEPEYSDLD</sequence>
<gene>
    <name evidence="2" type="ORF">PSYICH_LOCUS6173</name>
</gene>
<evidence type="ECO:0000256" key="1">
    <source>
        <dbReference type="SAM" id="MobiDB-lite"/>
    </source>
</evidence>
<evidence type="ECO:0000313" key="2">
    <source>
        <dbReference type="EMBL" id="CAH1105298.1"/>
    </source>
</evidence>
<feature type="region of interest" description="Disordered" evidence="1">
    <location>
        <begin position="71"/>
        <end position="138"/>
    </location>
</feature>
<dbReference type="OrthoDB" id="6754956at2759"/>
<dbReference type="Proteomes" id="UP001153636">
    <property type="component" value="Chromosome 19"/>
</dbReference>
<feature type="compositionally biased region" description="Basic and acidic residues" evidence="1">
    <location>
        <begin position="71"/>
        <end position="82"/>
    </location>
</feature>
<accession>A0A9P0CS96</accession>
<dbReference type="AlphaFoldDB" id="A0A9P0CS96"/>
<name>A0A9P0CS96_9CUCU</name>
<protein>
    <recommendedName>
        <fullName evidence="4">HAT C-terminal dimerisation domain-containing protein</fullName>
    </recommendedName>
</protein>
<keyword evidence="3" id="KW-1185">Reference proteome</keyword>
<feature type="compositionally biased region" description="Acidic residues" evidence="1">
    <location>
        <begin position="128"/>
        <end position="138"/>
    </location>
</feature>
<evidence type="ECO:0000313" key="3">
    <source>
        <dbReference type="Proteomes" id="UP001153636"/>
    </source>
</evidence>
<proteinExistence type="predicted"/>
<organism evidence="2 3">
    <name type="scientific">Psylliodes chrysocephalus</name>
    <dbReference type="NCBI Taxonomy" id="3402493"/>
    <lineage>
        <taxon>Eukaryota</taxon>
        <taxon>Metazoa</taxon>
        <taxon>Ecdysozoa</taxon>
        <taxon>Arthropoda</taxon>
        <taxon>Hexapoda</taxon>
        <taxon>Insecta</taxon>
        <taxon>Pterygota</taxon>
        <taxon>Neoptera</taxon>
        <taxon>Endopterygota</taxon>
        <taxon>Coleoptera</taxon>
        <taxon>Polyphaga</taxon>
        <taxon>Cucujiformia</taxon>
        <taxon>Chrysomeloidea</taxon>
        <taxon>Chrysomelidae</taxon>
        <taxon>Galerucinae</taxon>
        <taxon>Alticini</taxon>
        <taxon>Psylliodes</taxon>
    </lineage>
</organism>